<keyword evidence="4" id="KW-0408">Iron</keyword>
<dbReference type="Gene3D" id="1.10.150.120">
    <property type="entry name" value="[2Fe-2S]-binding domain"/>
    <property type="match status" value="1"/>
</dbReference>
<dbReference type="Pfam" id="PF01315">
    <property type="entry name" value="Ald_Xan_dh_C"/>
    <property type="match status" value="1"/>
</dbReference>
<accession>A0A3G1KMP8</accession>
<dbReference type="InterPro" id="IPR036856">
    <property type="entry name" value="Ald_Oxase/Xan_DH_a/b_sf"/>
</dbReference>
<reference evidence="6 7" key="1">
    <citation type="submission" date="2016-10" db="EMBL/GenBank/DDBJ databases">
        <title>Complete Genome Sequence of Peptococcaceae strain DCMF.</title>
        <authorList>
            <person name="Edwards R.J."/>
            <person name="Holland S.I."/>
            <person name="Deshpande N.P."/>
            <person name="Wong Y.K."/>
            <person name="Ertan H."/>
            <person name="Manefield M."/>
            <person name="Russell T.L."/>
            <person name="Lee M.J."/>
        </authorList>
    </citation>
    <scope>NUCLEOTIDE SEQUENCE [LARGE SCALE GENOMIC DNA]</scope>
    <source>
        <strain evidence="6 7">DCMF</strain>
    </source>
</reference>
<protein>
    <submittedName>
        <fullName evidence="6">Aldehyde oxidoreductase</fullName>
    </submittedName>
</protein>
<evidence type="ECO:0000313" key="6">
    <source>
        <dbReference type="EMBL" id="ATW23738.1"/>
    </source>
</evidence>
<dbReference type="SUPFAM" id="SSF56003">
    <property type="entry name" value="Molybdenum cofactor-binding domain"/>
    <property type="match status" value="1"/>
</dbReference>
<dbReference type="InterPro" id="IPR036010">
    <property type="entry name" value="2Fe-2S_ferredoxin-like_sf"/>
</dbReference>
<dbReference type="GO" id="GO:0005506">
    <property type="term" value="F:iron ion binding"/>
    <property type="evidence" value="ECO:0007669"/>
    <property type="project" value="InterPro"/>
</dbReference>
<evidence type="ECO:0000256" key="1">
    <source>
        <dbReference type="ARBA" id="ARBA00006849"/>
    </source>
</evidence>
<dbReference type="SUPFAM" id="SSF54665">
    <property type="entry name" value="CO dehydrogenase molybdoprotein N-domain-like"/>
    <property type="match status" value="1"/>
</dbReference>
<dbReference type="PANTHER" id="PTHR11908">
    <property type="entry name" value="XANTHINE DEHYDROGENASE"/>
    <property type="match status" value="1"/>
</dbReference>
<keyword evidence="7" id="KW-1185">Reference proteome</keyword>
<dbReference type="Gene3D" id="3.30.365.10">
    <property type="entry name" value="Aldehyde oxidase/xanthine dehydrogenase, molybdopterin binding domain"/>
    <property type="match status" value="4"/>
</dbReference>
<evidence type="ECO:0000256" key="2">
    <source>
        <dbReference type="ARBA" id="ARBA00022723"/>
    </source>
</evidence>
<dbReference type="InterPro" id="IPR006058">
    <property type="entry name" value="2Fe2S_fd_BS"/>
</dbReference>
<dbReference type="Pfam" id="PF00111">
    <property type="entry name" value="Fer2"/>
    <property type="match status" value="1"/>
</dbReference>
<keyword evidence="2" id="KW-0479">Metal-binding</keyword>
<dbReference type="SUPFAM" id="SSF47741">
    <property type="entry name" value="CO dehydrogenase ISP C-domain like"/>
    <property type="match status" value="1"/>
</dbReference>
<dbReference type="RefSeq" id="WP_148132899.1">
    <property type="nucleotide sequence ID" value="NZ_CP017634.1"/>
</dbReference>
<gene>
    <name evidence="6" type="ORF">DCMF_02040</name>
</gene>
<dbReference type="InterPro" id="IPR046867">
    <property type="entry name" value="AldOxase/xan_DH_MoCoBD2"/>
</dbReference>
<keyword evidence="3" id="KW-0560">Oxidoreductase</keyword>
<dbReference type="InterPro" id="IPR008274">
    <property type="entry name" value="AldOxase/xan_DH_MoCoBD1"/>
</dbReference>
<evidence type="ECO:0000256" key="3">
    <source>
        <dbReference type="ARBA" id="ARBA00023002"/>
    </source>
</evidence>
<dbReference type="InterPro" id="IPR036884">
    <property type="entry name" value="2Fe-2S-bd_dom_sf"/>
</dbReference>
<dbReference type="PROSITE" id="PS51085">
    <property type="entry name" value="2FE2S_FER_2"/>
    <property type="match status" value="1"/>
</dbReference>
<evidence type="ECO:0000313" key="7">
    <source>
        <dbReference type="Proteomes" id="UP000323521"/>
    </source>
</evidence>
<dbReference type="InterPro" id="IPR037165">
    <property type="entry name" value="AldOxase/xan_DH_Mopterin-bd_sf"/>
</dbReference>
<dbReference type="Pfam" id="PF02738">
    <property type="entry name" value="MoCoBD_1"/>
    <property type="match status" value="1"/>
</dbReference>
<evidence type="ECO:0000256" key="4">
    <source>
        <dbReference type="ARBA" id="ARBA00023004"/>
    </source>
</evidence>
<dbReference type="Pfam" id="PF01799">
    <property type="entry name" value="Fer2_2"/>
    <property type="match status" value="1"/>
</dbReference>
<dbReference type="InterPro" id="IPR012675">
    <property type="entry name" value="Beta-grasp_dom_sf"/>
</dbReference>
<dbReference type="SUPFAM" id="SSF54292">
    <property type="entry name" value="2Fe-2S ferredoxin-like"/>
    <property type="match status" value="1"/>
</dbReference>
<dbReference type="AlphaFoldDB" id="A0A3G1KMP8"/>
<proteinExistence type="inferred from homology"/>
<dbReference type="Gene3D" id="3.90.1170.50">
    <property type="entry name" value="Aldehyde oxidase/xanthine dehydrogenase, a/b hammerhead"/>
    <property type="match status" value="1"/>
</dbReference>
<dbReference type="SMART" id="SM01008">
    <property type="entry name" value="Ald_Xan_dh_C"/>
    <property type="match status" value="1"/>
</dbReference>
<dbReference type="KEGG" id="fwa:DCMF_02040"/>
<dbReference type="PANTHER" id="PTHR11908:SF157">
    <property type="entry name" value="XANTHINE DEHYDROGENASE SUBUNIT D-RELATED"/>
    <property type="match status" value="1"/>
</dbReference>
<dbReference type="Proteomes" id="UP000323521">
    <property type="component" value="Chromosome"/>
</dbReference>
<dbReference type="InterPro" id="IPR016208">
    <property type="entry name" value="Ald_Oxase/xanthine_DH-like"/>
</dbReference>
<dbReference type="Pfam" id="PF20256">
    <property type="entry name" value="MoCoBD_2"/>
    <property type="match status" value="1"/>
</dbReference>
<dbReference type="GO" id="GO:0051537">
    <property type="term" value="F:2 iron, 2 sulfur cluster binding"/>
    <property type="evidence" value="ECO:0007669"/>
    <property type="project" value="InterPro"/>
</dbReference>
<dbReference type="Gene3D" id="3.10.20.30">
    <property type="match status" value="1"/>
</dbReference>
<dbReference type="EMBL" id="CP017634">
    <property type="protein sequence ID" value="ATW23738.1"/>
    <property type="molecule type" value="Genomic_DNA"/>
</dbReference>
<name>A0A3G1KMP8_FORW1</name>
<comment type="similarity">
    <text evidence="1">Belongs to the xanthine dehydrogenase family.</text>
</comment>
<dbReference type="OrthoDB" id="41753at2"/>
<dbReference type="InterPro" id="IPR054705">
    <property type="entry name" value="Mop"/>
</dbReference>
<dbReference type="InterPro" id="IPR001041">
    <property type="entry name" value="2Fe-2S_ferredoxin-type"/>
</dbReference>
<dbReference type="NCBIfam" id="NF045668">
    <property type="entry name" value="pterin_aldehy"/>
    <property type="match status" value="1"/>
</dbReference>
<feature type="domain" description="2Fe-2S ferredoxin-type" evidence="5">
    <location>
        <begin position="4"/>
        <end position="81"/>
    </location>
</feature>
<dbReference type="GO" id="GO:0016491">
    <property type="term" value="F:oxidoreductase activity"/>
    <property type="evidence" value="ECO:0007669"/>
    <property type="project" value="UniProtKB-KW"/>
</dbReference>
<organism evidence="6 7">
    <name type="scientific">Formimonas warabiya</name>
    <dbReference type="NCBI Taxonomy" id="1761012"/>
    <lineage>
        <taxon>Bacteria</taxon>
        <taxon>Bacillati</taxon>
        <taxon>Bacillota</taxon>
        <taxon>Clostridia</taxon>
        <taxon>Eubacteriales</taxon>
        <taxon>Peptococcaceae</taxon>
        <taxon>Candidatus Formimonas</taxon>
    </lineage>
</organism>
<dbReference type="PROSITE" id="PS00197">
    <property type="entry name" value="2FE2S_FER_1"/>
    <property type="match status" value="1"/>
</dbReference>
<evidence type="ECO:0000259" key="5">
    <source>
        <dbReference type="PROSITE" id="PS51085"/>
    </source>
</evidence>
<dbReference type="CDD" id="cd00207">
    <property type="entry name" value="fer2"/>
    <property type="match status" value="1"/>
</dbReference>
<dbReference type="InterPro" id="IPR000674">
    <property type="entry name" value="Ald_Oxase/Xan_DH_a/b"/>
</dbReference>
<dbReference type="InterPro" id="IPR002888">
    <property type="entry name" value="2Fe-2S-bd"/>
</dbReference>
<sequence length="941" mass="102886">MRLKKVWLNINGVDRIMVCNPEIDTLADVLRRIGLTGTKVGCHAGQCGACTVLLEGKPIRSCVKKIKNVPEYAKIVTIEGIGTPQHLHPLQQAWITYGGVQCGFCTPGFIVSAQGLLDINPAPTREEVRAWFQKHRNLCRCTGYKPLVDAVMAAAEVLRGEKTMDDITFQLGEDGKIYGTHYPKPTALSKVTGLCDFGDDIGMKMPAGTLHLAIVQPKVSHAKILKIDFSGAEAMPGVVKVITAKDVRGTNRATFPQEHPRASCDGKIKPIICDEKIFRYGDVVAVVAATTRDEARAAAEKVVVEWEELPAYMTALESLAQGAQQIHAETSNIFLMNRVVKGEDTRKIIPGAEYVVEGSFHSSREPHLVIEPDTMQAYWDEEGRMTVQCKSQTIHVHKNSIAEGIGLSPEKIRIIENPTGASFGHAMTPGAPALMAVCAMALDAPVTLTMSYSEHQAFSGKRAPSYTNARLACDKEGRIVALEYDMVLEHGAYPEDATKLVDKAVRFIGNPYHVPNINGIVKSALSNHSFGIMYRGFGSPQCYTSSEALMDMMAEKIGMDRFDFRYLNIARPGDLTVNSYPYREYPMQEMMDMMRPFYKEAVAQAKAESTASKKRGVGIVWGGYHVGGLRDKCEIELELNPDGSITHYNSWEAQGQGADIGTLAHTHEALRPLGISPDQIKLVQNDTAITPVTGPAAGSRSHYMAGNATILAAHQLIAAMRKPDGSYRTYDEMVAEGIPTRYKGISDTIDSTVLIDPDTGHGNASPEANYLLMLMEAEVDLETCKPRVLSVKAISDIGKVGNILAVEGQAYGGLSHSIGFALSEDYSDLKRHSTLQGAGIPNILDVPDKMEYIFHETPRARGPHGSSGCAEGYQSVGHMAVINAIYDAIGVRIYELPATPDKIKAALEAKERGEELKPEKYFLGADFYETLDYMENNLVKK</sequence>